<organism evidence="2 3">
    <name type="scientific">Liparis tanakae</name>
    <name type="common">Tanaka's snailfish</name>
    <dbReference type="NCBI Taxonomy" id="230148"/>
    <lineage>
        <taxon>Eukaryota</taxon>
        <taxon>Metazoa</taxon>
        <taxon>Chordata</taxon>
        <taxon>Craniata</taxon>
        <taxon>Vertebrata</taxon>
        <taxon>Euteleostomi</taxon>
        <taxon>Actinopterygii</taxon>
        <taxon>Neopterygii</taxon>
        <taxon>Teleostei</taxon>
        <taxon>Neoteleostei</taxon>
        <taxon>Acanthomorphata</taxon>
        <taxon>Eupercaria</taxon>
        <taxon>Perciformes</taxon>
        <taxon>Cottioidei</taxon>
        <taxon>Cottales</taxon>
        <taxon>Liparidae</taxon>
        <taxon>Liparis</taxon>
    </lineage>
</organism>
<evidence type="ECO:0000313" key="2">
    <source>
        <dbReference type="EMBL" id="TNN89109.1"/>
    </source>
</evidence>
<proteinExistence type="predicted"/>
<accession>A0A4Z2JFS5</accession>
<name>A0A4Z2JFS5_9TELE</name>
<reference evidence="2 3" key="1">
    <citation type="submission" date="2019-03" db="EMBL/GenBank/DDBJ databases">
        <title>First draft genome of Liparis tanakae, snailfish: a comprehensive survey of snailfish specific genes.</title>
        <authorList>
            <person name="Kim W."/>
            <person name="Song I."/>
            <person name="Jeong J.-H."/>
            <person name="Kim D."/>
            <person name="Kim S."/>
            <person name="Ryu S."/>
            <person name="Song J.Y."/>
            <person name="Lee S.K."/>
        </authorList>
    </citation>
    <scope>NUCLEOTIDE SEQUENCE [LARGE SCALE GENOMIC DNA]</scope>
    <source>
        <tissue evidence="2">Muscle</tissue>
    </source>
</reference>
<keyword evidence="3" id="KW-1185">Reference proteome</keyword>
<protein>
    <submittedName>
        <fullName evidence="2">Uncharacterized protein</fullName>
    </submittedName>
</protein>
<dbReference type="EMBL" id="SRLO01000002">
    <property type="protein sequence ID" value="TNN89109.1"/>
    <property type="molecule type" value="Genomic_DNA"/>
</dbReference>
<evidence type="ECO:0000256" key="1">
    <source>
        <dbReference type="SAM" id="MobiDB-lite"/>
    </source>
</evidence>
<feature type="region of interest" description="Disordered" evidence="1">
    <location>
        <begin position="49"/>
        <end position="79"/>
    </location>
</feature>
<sequence length="321" mass="35005">MVLTSSSDLHSFHYLISRGPDTAGEELPGVIEVRYNDLRHPAALIGRGAAGDETISKTPRDMNSSSNHQRAVVSDDTGGGTSSMKFPFSIWHKCQNESSGKSLDVKIKESHQRGLPLTAQPLQQTQKDERLSSALIARDETARLRAAPTGGHDNPIDISHSDCGMKIGSDMFSTRCPNNQTPQMERPYVLHEEWQCGSSTARVSSVTPARGLGKPTQRHFTSIWNGLVNNTAALVVDERERLVATLGIPIHKVRPARGYSRSWRSDTLDLVKIGLAVNNGASSGKAERLVAGVFTLNWTIRGSMDSRIIQTQGSCTGYDKT</sequence>
<evidence type="ECO:0000313" key="3">
    <source>
        <dbReference type="Proteomes" id="UP000314294"/>
    </source>
</evidence>
<comment type="caution">
    <text evidence="2">The sequence shown here is derived from an EMBL/GenBank/DDBJ whole genome shotgun (WGS) entry which is preliminary data.</text>
</comment>
<dbReference type="Proteomes" id="UP000314294">
    <property type="component" value="Unassembled WGS sequence"/>
</dbReference>
<dbReference type="AlphaFoldDB" id="A0A4Z2JFS5"/>
<gene>
    <name evidence="2" type="ORF">EYF80_000397</name>
</gene>